<evidence type="ECO:0000313" key="3">
    <source>
        <dbReference type="EMBL" id="PIB24349.1"/>
    </source>
</evidence>
<protein>
    <recommendedName>
        <fullName evidence="2">VWFA domain-containing protein</fullName>
    </recommendedName>
</protein>
<organism evidence="3 4">
    <name type="scientific">Paramylibacter kogurei</name>
    <dbReference type="NCBI Taxonomy" id="1889778"/>
    <lineage>
        <taxon>Bacteria</taxon>
        <taxon>Pseudomonadati</taxon>
        <taxon>Pseudomonadota</taxon>
        <taxon>Alphaproteobacteria</taxon>
        <taxon>Rhodobacterales</taxon>
        <taxon>Paracoccaceae</taxon>
        <taxon>Paramylibacter</taxon>
    </lineage>
</organism>
<reference evidence="3 4" key="1">
    <citation type="submission" date="2016-08" db="EMBL/GenBank/DDBJ databases">
        <title>Draft genome of Amylibacter sp. strain 4G11.</title>
        <authorList>
            <person name="Wong S.-K."/>
            <person name="Hamasaki K."/>
            <person name="Yoshizawa S."/>
        </authorList>
    </citation>
    <scope>NUCLEOTIDE SEQUENCE [LARGE SCALE GENOMIC DNA]</scope>
    <source>
        <strain evidence="3 4">4G11</strain>
    </source>
</reference>
<feature type="domain" description="VWFA" evidence="2">
    <location>
        <begin position="70"/>
        <end position="260"/>
    </location>
</feature>
<dbReference type="EMBL" id="MDGM01000012">
    <property type="protein sequence ID" value="PIB24349.1"/>
    <property type="molecule type" value="Genomic_DNA"/>
</dbReference>
<dbReference type="PROSITE" id="PS50234">
    <property type="entry name" value="VWFA"/>
    <property type="match status" value="1"/>
</dbReference>
<keyword evidence="4" id="KW-1185">Reference proteome</keyword>
<dbReference type="Pfam" id="PF00092">
    <property type="entry name" value="VWA"/>
    <property type="match status" value="1"/>
</dbReference>
<dbReference type="InterPro" id="IPR036465">
    <property type="entry name" value="vWFA_dom_sf"/>
</dbReference>
<feature type="signal peptide" evidence="1">
    <location>
        <begin position="1"/>
        <end position="19"/>
    </location>
</feature>
<evidence type="ECO:0000259" key="2">
    <source>
        <dbReference type="PROSITE" id="PS50234"/>
    </source>
</evidence>
<dbReference type="SMART" id="SM00327">
    <property type="entry name" value="VWA"/>
    <property type="match status" value="1"/>
</dbReference>
<dbReference type="OrthoDB" id="9783818at2"/>
<accession>A0A2G5K5F1</accession>
<proteinExistence type="predicted"/>
<dbReference type="Gene3D" id="3.40.50.410">
    <property type="entry name" value="von Willebrand factor, type A domain"/>
    <property type="match status" value="1"/>
</dbReference>
<dbReference type="RefSeq" id="WP_099592675.1">
    <property type="nucleotide sequence ID" value="NZ_MDGM01000012.1"/>
</dbReference>
<keyword evidence="1" id="KW-0732">Signal</keyword>
<dbReference type="AlphaFoldDB" id="A0A2G5K5F1"/>
<comment type="caution">
    <text evidence="3">The sequence shown here is derived from an EMBL/GenBank/DDBJ whole genome shotgun (WGS) entry which is preliminary data.</text>
</comment>
<evidence type="ECO:0000256" key="1">
    <source>
        <dbReference type="SAM" id="SignalP"/>
    </source>
</evidence>
<name>A0A2G5K5F1_9RHOB</name>
<feature type="chain" id="PRO_5013949058" description="VWFA domain-containing protein" evidence="1">
    <location>
        <begin position="20"/>
        <end position="374"/>
    </location>
</feature>
<gene>
    <name evidence="3" type="ORF">BFP76_03800</name>
</gene>
<evidence type="ECO:0000313" key="4">
    <source>
        <dbReference type="Proteomes" id="UP000231516"/>
    </source>
</evidence>
<dbReference type="SUPFAM" id="SSF53300">
    <property type="entry name" value="vWA-like"/>
    <property type="match status" value="1"/>
</dbReference>
<dbReference type="Proteomes" id="UP000231516">
    <property type="component" value="Unassembled WGS sequence"/>
</dbReference>
<sequence length="374" mass="40588">MRTVLIFTSLVSISTFANAQESSVDCDALYQRFVDEYPIDLASCDVSVAPYTLDECPVPQTKITKRPTSHMILAIDASGSMAGKLGKDTKMNIAKREAISFLNDIPNEVNVGLVVYGHQGNNQDDGKALSCSASEMVHGFKSRRSKIKDSIADLSPNGWTPLGGVLEFIGNELAQLSPPKDGDLAPVVYLISDGKETCGGDPVGAATALVDAGINTIVNTIGFDVDDATATQLQAISDTAGGTYFAAKDANALRNQLNAIKDAEAQQARFNYCTHLNAGRIGVVYHNAYVSLAGCYKRNDPSARQVAMIHYFNKATKENAPEAACADVLSQRIKDEVKPYRGWLKQRSTPLIEEPKKLISDYRAEMKQQLENRE</sequence>
<dbReference type="InterPro" id="IPR002035">
    <property type="entry name" value="VWF_A"/>
</dbReference>